<evidence type="ECO:0000256" key="4">
    <source>
        <dbReference type="ARBA" id="ARBA00022840"/>
    </source>
</evidence>
<evidence type="ECO:0000256" key="2">
    <source>
        <dbReference type="ARBA" id="ARBA00022679"/>
    </source>
</evidence>
<dbReference type="Pfam" id="PF01715">
    <property type="entry name" value="IPPT"/>
    <property type="match status" value="2"/>
</dbReference>
<accession>A0A0D6ESL2</accession>
<protein>
    <submittedName>
        <fullName evidence="6">SPOSA6832_04660-mRNA-1:cds</fullName>
    </submittedName>
</protein>
<dbReference type="OrthoDB" id="775260at2759"/>
<dbReference type="EMBL" id="CENE01000036">
    <property type="protein sequence ID" value="CEQ42808.1"/>
    <property type="molecule type" value="Genomic_DNA"/>
</dbReference>
<evidence type="ECO:0000313" key="7">
    <source>
        <dbReference type="Proteomes" id="UP000243876"/>
    </source>
</evidence>
<evidence type="ECO:0000313" key="6">
    <source>
        <dbReference type="EMBL" id="CEQ42808.1"/>
    </source>
</evidence>
<dbReference type="InterPro" id="IPR027417">
    <property type="entry name" value="P-loop_NTPase"/>
</dbReference>
<dbReference type="GO" id="GO:0052381">
    <property type="term" value="F:tRNA dimethylallyltransferase activity"/>
    <property type="evidence" value="ECO:0007669"/>
    <property type="project" value="InterPro"/>
</dbReference>
<keyword evidence="2" id="KW-0808">Transferase</keyword>
<evidence type="ECO:0000256" key="3">
    <source>
        <dbReference type="ARBA" id="ARBA00022741"/>
    </source>
</evidence>
<comment type="similarity">
    <text evidence="1">Belongs to the IPP transferase family.</text>
</comment>
<dbReference type="AlphaFoldDB" id="A0A0D6ESL2"/>
<sequence length="434" mass="48655">MATSAPPSTSTKPDLVAVIGTTGVGKSQLGVELAKSLVKRAAAPTAGEVLNHDSMQCYRGLDVITNKATPEEMDGVPHHLMGFLEPGDEWGVTDFQRDAISKLWIRPRLNFHAQIDELRARGTLSIAVGGTSYYLQNLVFPNQLVADVASSSRPSSPEPPSASPKTLDDVADFPPRLLEAIKALPAELLSLFFVLPALPDISTPDDFPPRFPLDLLPPRLRSPETLVPALYTLLKTLDPASADRWHWRDVRKVRRALDIVWEGRRWEDVVSEQQQKSNEGPRQAFRTLIFWLFAENQALHPRLDGRVDKMIERGLLLEIDELWQIAHALDAQPTNYSKGIYQSIGYKEFEPYLSARHRDPSRTLENHDELRRVFDMGVENMKTSTRQYAKRQVKWIKSKLLPAVRKLEDQSDVTVVLLDASAAALHLAAPESSR</sequence>
<dbReference type="InterPro" id="IPR018022">
    <property type="entry name" value="IPT"/>
</dbReference>
<dbReference type="GO" id="GO:0005524">
    <property type="term" value="F:ATP binding"/>
    <property type="evidence" value="ECO:0007669"/>
    <property type="project" value="UniProtKB-KW"/>
</dbReference>
<dbReference type="SUPFAM" id="SSF52540">
    <property type="entry name" value="P-loop containing nucleoside triphosphate hydrolases"/>
    <property type="match status" value="1"/>
</dbReference>
<keyword evidence="4" id="KW-0067">ATP-binding</keyword>
<dbReference type="InterPro" id="IPR039657">
    <property type="entry name" value="Dimethylallyltransferase"/>
</dbReference>
<dbReference type="PANTHER" id="PTHR11088">
    <property type="entry name" value="TRNA DIMETHYLALLYLTRANSFERASE"/>
    <property type="match status" value="1"/>
</dbReference>
<dbReference type="GO" id="GO:0006400">
    <property type="term" value="P:tRNA modification"/>
    <property type="evidence" value="ECO:0007669"/>
    <property type="project" value="TreeGrafter"/>
</dbReference>
<proteinExistence type="inferred from homology"/>
<feature type="non-terminal residue" evidence="6">
    <location>
        <position position="1"/>
    </location>
</feature>
<evidence type="ECO:0000256" key="5">
    <source>
        <dbReference type="SAM" id="MobiDB-lite"/>
    </source>
</evidence>
<gene>
    <name evidence="6" type="primary">SPOSA6832_04660</name>
</gene>
<dbReference type="Gene3D" id="3.40.50.300">
    <property type="entry name" value="P-loop containing nucleotide triphosphate hydrolases"/>
    <property type="match status" value="1"/>
</dbReference>
<dbReference type="Proteomes" id="UP000243876">
    <property type="component" value="Unassembled WGS sequence"/>
</dbReference>
<name>A0A0D6ESL2_SPOSA</name>
<dbReference type="GO" id="GO:0005739">
    <property type="term" value="C:mitochondrion"/>
    <property type="evidence" value="ECO:0007669"/>
    <property type="project" value="TreeGrafter"/>
</dbReference>
<keyword evidence="3" id="KW-0547">Nucleotide-binding</keyword>
<dbReference type="HAMAP" id="MF_00185">
    <property type="entry name" value="IPP_trans"/>
    <property type="match status" value="1"/>
</dbReference>
<reference evidence="7" key="1">
    <citation type="submission" date="2015-02" db="EMBL/GenBank/DDBJ databases">
        <authorList>
            <person name="Gon?alves P."/>
        </authorList>
    </citation>
    <scope>NUCLEOTIDE SEQUENCE [LARGE SCALE GENOMIC DNA]</scope>
</reference>
<dbReference type="Gene3D" id="1.10.20.140">
    <property type="match status" value="1"/>
</dbReference>
<keyword evidence="7" id="KW-1185">Reference proteome</keyword>
<dbReference type="PANTHER" id="PTHR11088:SF89">
    <property type="entry name" value="TRNA DIMETHYLALLYLTRANSFERASE"/>
    <property type="match status" value="1"/>
</dbReference>
<evidence type="ECO:0000256" key="1">
    <source>
        <dbReference type="ARBA" id="ARBA00005842"/>
    </source>
</evidence>
<organism evidence="6 7">
    <name type="scientific">Sporidiobolus salmonicolor</name>
    <name type="common">Yeast-like fungus</name>
    <name type="synonym">Sporobolomyces salmonicolor</name>
    <dbReference type="NCBI Taxonomy" id="5005"/>
    <lineage>
        <taxon>Eukaryota</taxon>
        <taxon>Fungi</taxon>
        <taxon>Dikarya</taxon>
        <taxon>Basidiomycota</taxon>
        <taxon>Pucciniomycotina</taxon>
        <taxon>Microbotryomycetes</taxon>
        <taxon>Sporidiobolales</taxon>
        <taxon>Sporidiobolaceae</taxon>
        <taxon>Sporobolomyces</taxon>
    </lineage>
</organism>
<feature type="region of interest" description="Disordered" evidence="5">
    <location>
        <begin position="149"/>
        <end position="168"/>
    </location>
</feature>